<dbReference type="Proteomes" id="UP000244898">
    <property type="component" value="Unassembled WGS sequence"/>
</dbReference>
<keyword evidence="2" id="KW-0808">Transferase</keyword>
<dbReference type="SUPFAM" id="SSF53756">
    <property type="entry name" value="UDP-Glycosyltransferase/glycogen phosphorylase"/>
    <property type="match status" value="1"/>
</dbReference>
<feature type="domain" description="Glycosyl transferase family 1" evidence="1">
    <location>
        <begin position="234"/>
        <end position="389"/>
    </location>
</feature>
<gene>
    <name evidence="2" type="primary">cotSA</name>
    <name evidence="2" type="ORF">TRM7615_01483</name>
</gene>
<organism evidence="2 3">
    <name type="scientific">Falsiruegeria mediterranea M17</name>
    <dbReference type="NCBI Taxonomy" id="1200281"/>
    <lineage>
        <taxon>Bacteria</taxon>
        <taxon>Pseudomonadati</taxon>
        <taxon>Pseudomonadota</taxon>
        <taxon>Alphaproteobacteria</taxon>
        <taxon>Rhodobacterales</taxon>
        <taxon>Roseobacteraceae</taxon>
        <taxon>Falsiruegeria</taxon>
    </lineage>
</organism>
<evidence type="ECO:0000313" key="2">
    <source>
        <dbReference type="EMBL" id="SPJ27988.1"/>
    </source>
</evidence>
<keyword evidence="2" id="KW-0167">Capsid protein</keyword>
<evidence type="ECO:0000259" key="1">
    <source>
        <dbReference type="Pfam" id="PF00534"/>
    </source>
</evidence>
<keyword evidence="3" id="KW-1185">Reference proteome</keyword>
<keyword evidence="2" id="KW-0328">Glycosyltransferase</keyword>
<sequence>MAQVEIRVDQSGSPMMRVLLIAPNVDATDVGEALIAFKWARALSERVDLTLLTFQRDGRESVAAQLPMAKVVTWPEPAWARKHERLNAMLKPAWPVFARHVRRWITDQLKRNERFDIAHQLMPQAARYASPLRHFDMPFVIGPLGGALETPEAFRSEVASAPLFTRLRALDAYRFRHDPWLRASYSQAACILGVAPYVRDVLGDVPLQRFEAMLELGIDDVEPEVARPQLPGQMRVLHVGRAVRTKGLRDTVRALAHLRDMPGITLTSAGSGEELDLCRAEAERLGVSDRVEFLGQVPRDQLETLYASHDVFCFPSFREPAGGVLYEAMRHGLPVVTANRGGPGWIVDDTCGLRLPVETPEQLAKGVADALRSLAQDAPSRTRLGAGAKAKVLREGLWSSKADRLVDLYADLLPTAIRQRSIPKHS</sequence>
<dbReference type="InterPro" id="IPR001296">
    <property type="entry name" value="Glyco_trans_1"/>
</dbReference>
<dbReference type="AlphaFoldDB" id="A0A2R8C6E9"/>
<dbReference type="Pfam" id="PF00534">
    <property type="entry name" value="Glycos_transf_1"/>
    <property type="match status" value="1"/>
</dbReference>
<dbReference type="OrthoDB" id="9790710at2"/>
<dbReference type="EMBL" id="ONZG01000003">
    <property type="protein sequence ID" value="SPJ27988.1"/>
    <property type="molecule type" value="Genomic_DNA"/>
</dbReference>
<proteinExistence type="predicted"/>
<dbReference type="PANTHER" id="PTHR45947">
    <property type="entry name" value="SULFOQUINOVOSYL TRANSFERASE SQD2"/>
    <property type="match status" value="1"/>
</dbReference>
<accession>A0A2R8C6E9</accession>
<keyword evidence="2" id="KW-0946">Virion</keyword>
<dbReference type="GO" id="GO:0016757">
    <property type="term" value="F:glycosyltransferase activity"/>
    <property type="evidence" value="ECO:0007669"/>
    <property type="project" value="UniProtKB-KW"/>
</dbReference>
<dbReference type="PANTHER" id="PTHR45947:SF3">
    <property type="entry name" value="SULFOQUINOVOSYL TRANSFERASE SQD2"/>
    <property type="match status" value="1"/>
</dbReference>
<dbReference type="Gene3D" id="3.40.50.2000">
    <property type="entry name" value="Glycogen Phosphorylase B"/>
    <property type="match status" value="2"/>
</dbReference>
<reference evidence="3" key="1">
    <citation type="submission" date="2018-03" db="EMBL/GenBank/DDBJ databases">
        <authorList>
            <person name="Rodrigo-Torres L."/>
            <person name="Arahal R. D."/>
            <person name="Lucena T."/>
        </authorList>
    </citation>
    <scope>NUCLEOTIDE SEQUENCE [LARGE SCALE GENOMIC DNA]</scope>
    <source>
        <strain evidence="3">CECT 7615</strain>
    </source>
</reference>
<dbReference type="RefSeq" id="WP_108786249.1">
    <property type="nucleotide sequence ID" value="NZ_ONZG01000003.1"/>
</dbReference>
<dbReference type="InterPro" id="IPR050194">
    <property type="entry name" value="Glycosyltransferase_grp1"/>
</dbReference>
<dbReference type="CDD" id="cd03801">
    <property type="entry name" value="GT4_PimA-like"/>
    <property type="match status" value="1"/>
</dbReference>
<name>A0A2R8C6E9_9RHOB</name>
<evidence type="ECO:0000313" key="3">
    <source>
        <dbReference type="Proteomes" id="UP000244898"/>
    </source>
</evidence>
<dbReference type="EC" id="2.4.-.-" evidence="2"/>
<protein>
    <submittedName>
        <fullName evidence="2">Spore coat protein SA</fullName>
        <ecNumber evidence="2">2.4.-.-</ecNumber>
    </submittedName>
</protein>